<reference evidence="10" key="1">
    <citation type="submission" date="2015-10" db="EMBL/GenBank/DDBJ databases">
        <authorList>
            <person name="Gilbert D.G."/>
        </authorList>
    </citation>
    <scope>NUCLEOTIDE SEQUENCE</scope>
</reference>
<feature type="transmembrane region" description="Helical" evidence="9">
    <location>
        <begin position="21"/>
        <end position="40"/>
    </location>
</feature>
<keyword evidence="3" id="KW-0997">Cell inner membrane</keyword>
<keyword evidence="7 9" id="KW-0472">Membrane</keyword>
<evidence type="ECO:0000256" key="7">
    <source>
        <dbReference type="ARBA" id="ARBA00023136"/>
    </source>
</evidence>
<proteinExistence type="inferred from homology"/>
<keyword evidence="4" id="KW-0132">Cell division</keyword>
<dbReference type="GO" id="GO:0022857">
    <property type="term" value="F:transmembrane transporter activity"/>
    <property type="evidence" value="ECO:0007669"/>
    <property type="project" value="InterPro"/>
</dbReference>
<dbReference type="PANTHER" id="PTHR30558:SF7">
    <property type="entry name" value="TOL-PAL SYSTEM PROTEIN TOLR"/>
    <property type="match status" value="1"/>
</dbReference>
<name>A0A170PM94_9ZZZZ</name>
<dbReference type="InterPro" id="IPR003400">
    <property type="entry name" value="ExbD"/>
</dbReference>
<dbReference type="NCBIfam" id="TIGR02801">
    <property type="entry name" value="tolR"/>
    <property type="match status" value="1"/>
</dbReference>
<evidence type="ECO:0000256" key="8">
    <source>
        <dbReference type="ARBA" id="ARBA00023306"/>
    </source>
</evidence>
<dbReference type="GO" id="GO:0005886">
    <property type="term" value="C:plasma membrane"/>
    <property type="evidence" value="ECO:0007669"/>
    <property type="project" value="UniProtKB-SubCell"/>
</dbReference>
<evidence type="ECO:0000256" key="4">
    <source>
        <dbReference type="ARBA" id="ARBA00022618"/>
    </source>
</evidence>
<dbReference type="InterPro" id="IPR014168">
    <property type="entry name" value="Tol-Pal_TolR"/>
</dbReference>
<evidence type="ECO:0000256" key="3">
    <source>
        <dbReference type="ARBA" id="ARBA00022519"/>
    </source>
</evidence>
<dbReference type="GO" id="GO:0015031">
    <property type="term" value="P:protein transport"/>
    <property type="evidence" value="ECO:0007669"/>
    <property type="project" value="InterPro"/>
</dbReference>
<evidence type="ECO:0000313" key="10">
    <source>
        <dbReference type="EMBL" id="CUS42442.1"/>
    </source>
</evidence>
<dbReference type="PANTHER" id="PTHR30558">
    <property type="entry name" value="EXBD MEMBRANE COMPONENT OF PMF-DRIVEN MACROMOLECULE IMPORT SYSTEM"/>
    <property type="match status" value="1"/>
</dbReference>
<accession>A0A170PM94</accession>
<dbReference type="Gene3D" id="3.30.420.270">
    <property type="match status" value="1"/>
</dbReference>
<sequence>METMQPAQKRRPMAEINVVPYIDVMLVLLIIFMVTAPMLVQSVPVDLPDVDSTPTEIDPDDSTIIISVNDRGLYFIERDEATPKAMTLADVTSYADKVHKATPATRVLIRGDEKVPYGRVVSLMGGLQAAGINNVGLITEAPDPQARP</sequence>
<evidence type="ECO:0000256" key="6">
    <source>
        <dbReference type="ARBA" id="ARBA00022989"/>
    </source>
</evidence>
<dbReference type="Pfam" id="PF02472">
    <property type="entry name" value="ExbD"/>
    <property type="match status" value="1"/>
</dbReference>
<keyword evidence="2" id="KW-1003">Cell membrane</keyword>
<comment type="subcellular location">
    <subcellularLocation>
        <location evidence="1">Cell membrane</location>
        <topology evidence="1">Single-pass membrane protein</topology>
    </subcellularLocation>
</comment>
<evidence type="ECO:0000256" key="2">
    <source>
        <dbReference type="ARBA" id="ARBA00022475"/>
    </source>
</evidence>
<dbReference type="GO" id="GO:0051301">
    <property type="term" value="P:cell division"/>
    <property type="evidence" value="ECO:0007669"/>
    <property type="project" value="UniProtKB-KW"/>
</dbReference>
<keyword evidence="8" id="KW-0131">Cell cycle</keyword>
<evidence type="ECO:0000256" key="9">
    <source>
        <dbReference type="SAM" id="Phobius"/>
    </source>
</evidence>
<protein>
    <submittedName>
        <fullName evidence="10">Tol biopolymer transport system, TolR protein</fullName>
    </submittedName>
</protein>
<evidence type="ECO:0000256" key="5">
    <source>
        <dbReference type="ARBA" id="ARBA00022692"/>
    </source>
</evidence>
<evidence type="ECO:0000256" key="1">
    <source>
        <dbReference type="ARBA" id="ARBA00004162"/>
    </source>
</evidence>
<dbReference type="HAMAP" id="MF_02203">
    <property type="entry name" value="TolR"/>
    <property type="match status" value="1"/>
</dbReference>
<dbReference type="EMBL" id="CZQC01000066">
    <property type="protein sequence ID" value="CUS42442.1"/>
    <property type="molecule type" value="Genomic_DNA"/>
</dbReference>
<organism evidence="10">
    <name type="scientific">hydrothermal vent metagenome</name>
    <dbReference type="NCBI Taxonomy" id="652676"/>
    <lineage>
        <taxon>unclassified sequences</taxon>
        <taxon>metagenomes</taxon>
        <taxon>ecological metagenomes</taxon>
    </lineage>
</organism>
<dbReference type="AlphaFoldDB" id="A0A170PM94"/>
<keyword evidence="5 9" id="KW-0812">Transmembrane</keyword>
<gene>
    <name evidence="10" type="ORF">MGWOODY_Tha207</name>
</gene>
<keyword evidence="6 9" id="KW-1133">Transmembrane helix</keyword>